<keyword evidence="2" id="KW-0479">Metal-binding</keyword>
<organism evidence="6 7">
    <name type="scientific">Candidatus Fimenecus excrementigallinarum</name>
    <dbReference type="NCBI Taxonomy" id="2840816"/>
    <lineage>
        <taxon>Bacteria</taxon>
        <taxon>Bacillati</taxon>
        <taxon>Bacillota</taxon>
        <taxon>Clostridia</taxon>
        <taxon>Candidatus Fimenecus</taxon>
    </lineage>
</organism>
<feature type="domain" description="Sulfatase N-terminal" evidence="5">
    <location>
        <begin position="1"/>
        <end position="328"/>
    </location>
</feature>
<dbReference type="AlphaFoldDB" id="A0A9D1LEK8"/>
<comment type="similarity">
    <text evidence="1">Belongs to the sulfatase family.</text>
</comment>
<evidence type="ECO:0000256" key="2">
    <source>
        <dbReference type="ARBA" id="ARBA00022723"/>
    </source>
</evidence>
<name>A0A9D1LEK8_9FIRM</name>
<dbReference type="InterPro" id="IPR024607">
    <property type="entry name" value="Sulfatase_CS"/>
</dbReference>
<evidence type="ECO:0000256" key="4">
    <source>
        <dbReference type="ARBA" id="ARBA00022837"/>
    </source>
</evidence>
<dbReference type="InterPro" id="IPR000917">
    <property type="entry name" value="Sulfatase_N"/>
</dbReference>
<evidence type="ECO:0000256" key="1">
    <source>
        <dbReference type="ARBA" id="ARBA00008779"/>
    </source>
</evidence>
<dbReference type="PANTHER" id="PTHR42693:SF27">
    <property type="entry name" value="ARYLSULFATASE B [PRECURSOR]"/>
    <property type="match status" value="1"/>
</dbReference>
<evidence type="ECO:0000313" key="7">
    <source>
        <dbReference type="Proteomes" id="UP000824071"/>
    </source>
</evidence>
<dbReference type="GO" id="GO:0004065">
    <property type="term" value="F:arylsulfatase activity"/>
    <property type="evidence" value="ECO:0007669"/>
    <property type="project" value="TreeGrafter"/>
</dbReference>
<evidence type="ECO:0000256" key="3">
    <source>
        <dbReference type="ARBA" id="ARBA00022801"/>
    </source>
</evidence>
<keyword evidence="4" id="KW-0106">Calcium</keyword>
<reference evidence="6" key="2">
    <citation type="journal article" date="2021" name="PeerJ">
        <title>Extensive microbial diversity within the chicken gut microbiome revealed by metagenomics and culture.</title>
        <authorList>
            <person name="Gilroy R."/>
            <person name="Ravi A."/>
            <person name="Getino M."/>
            <person name="Pursley I."/>
            <person name="Horton D.L."/>
            <person name="Alikhan N.F."/>
            <person name="Baker D."/>
            <person name="Gharbi K."/>
            <person name="Hall N."/>
            <person name="Watson M."/>
            <person name="Adriaenssens E.M."/>
            <person name="Foster-Nyarko E."/>
            <person name="Jarju S."/>
            <person name="Secka A."/>
            <person name="Antonio M."/>
            <person name="Oren A."/>
            <person name="Chaudhuri R.R."/>
            <person name="La Ragione R."/>
            <person name="Hildebrand F."/>
            <person name="Pallen M.J."/>
        </authorList>
    </citation>
    <scope>NUCLEOTIDE SEQUENCE</scope>
    <source>
        <strain evidence="6">ChiGjej1B1-19959</strain>
    </source>
</reference>
<reference evidence="6" key="1">
    <citation type="submission" date="2020-10" db="EMBL/GenBank/DDBJ databases">
        <authorList>
            <person name="Gilroy R."/>
        </authorList>
    </citation>
    <scope>NUCLEOTIDE SEQUENCE</scope>
    <source>
        <strain evidence="6">ChiGjej1B1-19959</strain>
    </source>
</reference>
<dbReference type="InterPro" id="IPR050738">
    <property type="entry name" value="Sulfatase"/>
</dbReference>
<evidence type="ECO:0000259" key="5">
    <source>
        <dbReference type="Pfam" id="PF00884"/>
    </source>
</evidence>
<sequence>MVDTQRKDMLGCYDRAAPPTPQLDLLAENGLRFENAFTCQPVCGPARSALFTGLYPHENGMETNGMPLRAGVRHIGQLLTAAGIPCGYIGKWHLDGGDYFGRGECPDGFLPEYWYDMRNFLLELPSDRARQKSRQNMNGRSDDPKEADTFAHRCCDRAIRFLEEYRNRDFFLTVSLDEPHDPSVCPRRFFRALRKNRFRLKRRPNINAKLQGKPAHQQVWRAKYKGMPFWLFRRCERAMFACNSFCDYELGRVLGKIRALGLDPLIVYTADHGDMFFSHGLLGKGAAMYNEITNIPLLLSGGGFPKGVSQTPVSHIDLLPTVLHHFGVRVPPDRTGEPLQTVDLQRTRRDVHIEYTRYEVDHDSFMGFQPIRCITDGRYKLVLNLLTTDELYDLEKDPYELENRIQSAEYAAVRNALHDRLLAHMNETRDLYRGYYWACRPWRPEKTPSFDDTGYIRDKKEDGFVRLDYSTGLPVQQTERKRKG</sequence>
<accession>A0A9D1LEK8</accession>
<dbReference type="GO" id="GO:0046872">
    <property type="term" value="F:metal ion binding"/>
    <property type="evidence" value="ECO:0007669"/>
    <property type="project" value="UniProtKB-KW"/>
</dbReference>
<dbReference type="Pfam" id="PF00884">
    <property type="entry name" value="Sulfatase"/>
    <property type="match status" value="1"/>
</dbReference>
<dbReference type="PROSITE" id="PS00523">
    <property type="entry name" value="SULFATASE_1"/>
    <property type="match status" value="1"/>
</dbReference>
<dbReference type="SUPFAM" id="SSF53649">
    <property type="entry name" value="Alkaline phosphatase-like"/>
    <property type="match status" value="1"/>
</dbReference>
<dbReference type="EMBL" id="DVMW01000028">
    <property type="protein sequence ID" value="HIU35817.1"/>
    <property type="molecule type" value="Genomic_DNA"/>
</dbReference>
<protein>
    <submittedName>
        <fullName evidence="6">Sulfatase-like hydrolase/transferase</fullName>
    </submittedName>
</protein>
<dbReference type="Proteomes" id="UP000824071">
    <property type="component" value="Unassembled WGS sequence"/>
</dbReference>
<dbReference type="Gene3D" id="3.40.720.10">
    <property type="entry name" value="Alkaline Phosphatase, subunit A"/>
    <property type="match status" value="1"/>
</dbReference>
<keyword evidence="3 6" id="KW-0378">Hydrolase</keyword>
<gene>
    <name evidence="6" type="ORF">IAC53_04315</name>
</gene>
<comment type="caution">
    <text evidence="6">The sequence shown here is derived from an EMBL/GenBank/DDBJ whole genome shotgun (WGS) entry which is preliminary data.</text>
</comment>
<evidence type="ECO:0000313" key="6">
    <source>
        <dbReference type="EMBL" id="HIU35817.1"/>
    </source>
</evidence>
<dbReference type="PANTHER" id="PTHR42693">
    <property type="entry name" value="ARYLSULFATASE FAMILY MEMBER"/>
    <property type="match status" value="1"/>
</dbReference>
<proteinExistence type="inferred from homology"/>
<dbReference type="InterPro" id="IPR017850">
    <property type="entry name" value="Alkaline_phosphatase_core_sf"/>
</dbReference>